<keyword evidence="3" id="KW-1185">Reference proteome</keyword>
<evidence type="ECO:0000313" key="3">
    <source>
        <dbReference type="Proteomes" id="UP001140206"/>
    </source>
</evidence>
<feature type="compositionally biased region" description="Polar residues" evidence="1">
    <location>
        <begin position="128"/>
        <end position="139"/>
    </location>
</feature>
<organism evidence="2 3">
    <name type="scientific">Rhynchospora pubera</name>
    <dbReference type="NCBI Taxonomy" id="906938"/>
    <lineage>
        <taxon>Eukaryota</taxon>
        <taxon>Viridiplantae</taxon>
        <taxon>Streptophyta</taxon>
        <taxon>Embryophyta</taxon>
        <taxon>Tracheophyta</taxon>
        <taxon>Spermatophyta</taxon>
        <taxon>Magnoliopsida</taxon>
        <taxon>Liliopsida</taxon>
        <taxon>Poales</taxon>
        <taxon>Cyperaceae</taxon>
        <taxon>Cyperoideae</taxon>
        <taxon>Rhynchosporeae</taxon>
        <taxon>Rhynchospora</taxon>
    </lineage>
</organism>
<accession>A0AAV8GY21</accession>
<gene>
    <name evidence="2" type="ORF">LUZ62_019943</name>
</gene>
<dbReference type="InterPro" id="IPR011990">
    <property type="entry name" value="TPR-like_helical_dom_sf"/>
</dbReference>
<proteinExistence type="predicted"/>
<protein>
    <submittedName>
        <fullName evidence="2">Pentatricopeptide repeat (PPR) superfamily protein</fullName>
    </submittedName>
</protein>
<dbReference type="EMBL" id="JAMFTS010000001">
    <property type="protein sequence ID" value="KAJ4807377.1"/>
    <property type="molecule type" value="Genomic_DNA"/>
</dbReference>
<feature type="compositionally biased region" description="Basic and acidic residues" evidence="1">
    <location>
        <begin position="106"/>
        <end position="127"/>
    </location>
</feature>
<feature type="region of interest" description="Disordered" evidence="1">
    <location>
        <begin position="106"/>
        <end position="139"/>
    </location>
</feature>
<evidence type="ECO:0000313" key="2">
    <source>
        <dbReference type="EMBL" id="KAJ4807377.1"/>
    </source>
</evidence>
<dbReference type="PANTHER" id="PTHR47603:SF1">
    <property type="entry name" value="PPR CONTAINING-LIKE PROTEIN"/>
    <property type="match status" value="1"/>
</dbReference>
<sequence>MAGCNRRYPGTRLVELEKETSKTLGTFFPSHKRSRTPLSRSLPPFSLYMYRVVGALRRSSARHAISRGDNLASFWSLTERIKLGAGYYSNYAASNIVQSKLPTHSSLDKDVGHKQHEFRNKDLKRYDGTNNQEQRTSSELLTKPVGRNISVAEKRKFLINALFDLKDSKESVYGTLDAWVASEPTFPLASLRKALLVLEKHEQWHRIVQVIKWILSKGQGNTMGTYELLIKALEKDNRAEEAHKIWESKISHNLCSVSWPFCDLMLSIYYRNNMLDRLVKLFRCLESYGRKPPRKSIIRKVADAYEMLGLSEEKDKLLTDYSYLVVTEKKEK</sequence>
<dbReference type="AlphaFoldDB" id="A0AAV8GY21"/>
<dbReference type="Gene3D" id="1.25.40.10">
    <property type="entry name" value="Tetratricopeptide repeat domain"/>
    <property type="match status" value="1"/>
</dbReference>
<evidence type="ECO:0000256" key="1">
    <source>
        <dbReference type="SAM" id="MobiDB-lite"/>
    </source>
</evidence>
<comment type="caution">
    <text evidence="2">The sequence shown here is derived from an EMBL/GenBank/DDBJ whole genome shotgun (WGS) entry which is preliminary data.</text>
</comment>
<reference evidence="2" key="1">
    <citation type="submission" date="2022-08" db="EMBL/GenBank/DDBJ databases">
        <authorList>
            <person name="Marques A."/>
        </authorList>
    </citation>
    <scope>NUCLEOTIDE SEQUENCE</scope>
    <source>
        <strain evidence="2">RhyPub2mFocal</strain>
        <tissue evidence="2">Leaves</tissue>
    </source>
</reference>
<dbReference type="Proteomes" id="UP001140206">
    <property type="component" value="Chromosome 1"/>
</dbReference>
<name>A0AAV8GY21_9POAL</name>
<dbReference type="PANTHER" id="PTHR47603">
    <property type="entry name" value="PPR CONTAINING-LIKE PROTEIN"/>
    <property type="match status" value="1"/>
</dbReference>